<evidence type="ECO:0008006" key="3">
    <source>
        <dbReference type="Google" id="ProtNLM"/>
    </source>
</evidence>
<dbReference type="AlphaFoldDB" id="A0A238J4I3"/>
<dbReference type="SUPFAM" id="SSF53850">
    <property type="entry name" value="Periplasmic binding protein-like II"/>
    <property type="match status" value="1"/>
</dbReference>
<dbReference type="Gene3D" id="3.40.190.10">
    <property type="entry name" value="Periplasmic binding protein-like II"/>
    <property type="match status" value="2"/>
</dbReference>
<keyword evidence="2" id="KW-1185">Reference proteome</keyword>
<dbReference type="OrthoDB" id="9811622at2"/>
<accession>A0A238J4I3</accession>
<organism evidence="1 2">
    <name type="scientific">Boseongicola aestuarii</name>
    <dbReference type="NCBI Taxonomy" id="1470561"/>
    <lineage>
        <taxon>Bacteria</taxon>
        <taxon>Pseudomonadati</taxon>
        <taxon>Pseudomonadota</taxon>
        <taxon>Alphaproteobacteria</taxon>
        <taxon>Rhodobacterales</taxon>
        <taxon>Paracoccaceae</taxon>
        <taxon>Boseongicola</taxon>
    </lineage>
</organism>
<sequence length="379" mass="41247">MAETFQLRGMTWDHSRGFDPMVATSAVYRETHPEVEITWEKRSLQAFADRPIGEMASDYDLMVIDHPHVGEVAGSGQLVAFDTLGRDDDLATLAAQSVGASHPSYNFDGHQWGLAIDAATPVASFRGDLIEAAPTRWDEVLDLAGQGRVAVALIPINTLMTFFGLARNQEFSVASDPDKLMDREQAVQVLDSLCELVAKVDPRCLTLDPIGVLEWMGRTADAPAYCPFGYGYTNYSREGYCRFPITFADAPGVGDNGPRGTVIGGTGIAVSSQCAHIDVAADYAFWIAGAECQSGLYFESGGQPGNAVAWEADATNAACGDFFRNTRETLETAWLRPRYDGYMGFQERGGDILHACLRGEVGRGETLERLDAVYRESRG</sequence>
<proteinExistence type="predicted"/>
<evidence type="ECO:0000313" key="1">
    <source>
        <dbReference type="EMBL" id="SMX25659.1"/>
    </source>
</evidence>
<dbReference type="RefSeq" id="WP_093975841.1">
    <property type="nucleotide sequence ID" value="NZ_FXXQ01000022.1"/>
</dbReference>
<gene>
    <name evidence="1" type="ORF">BOA8489_03803</name>
</gene>
<protein>
    <recommendedName>
        <fullName evidence="3">Bacterial extracellular solute-binding protein</fullName>
    </recommendedName>
</protein>
<dbReference type="EMBL" id="FXXQ01000022">
    <property type="protein sequence ID" value="SMX25659.1"/>
    <property type="molecule type" value="Genomic_DNA"/>
</dbReference>
<name>A0A238J4I3_9RHOB</name>
<dbReference type="Proteomes" id="UP000201838">
    <property type="component" value="Unassembled WGS sequence"/>
</dbReference>
<evidence type="ECO:0000313" key="2">
    <source>
        <dbReference type="Proteomes" id="UP000201838"/>
    </source>
</evidence>
<reference evidence="1 2" key="1">
    <citation type="submission" date="2017-05" db="EMBL/GenBank/DDBJ databases">
        <authorList>
            <person name="Song R."/>
            <person name="Chenine A.L."/>
            <person name="Ruprecht R.M."/>
        </authorList>
    </citation>
    <scope>NUCLEOTIDE SEQUENCE [LARGE SCALE GENOMIC DNA]</scope>
    <source>
        <strain evidence="1 2">CECT 8489</strain>
    </source>
</reference>